<dbReference type="Pfam" id="PF19562">
    <property type="entry name" value="DUF6084"/>
    <property type="match status" value="1"/>
</dbReference>
<dbReference type="InterPro" id="IPR045730">
    <property type="entry name" value="DUF6084"/>
</dbReference>
<gene>
    <name evidence="1" type="ORF">KSB_39120</name>
</gene>
<organism evidence="1 2">
    <name type="scientific">Ktedonobacter robiniae</name>
    <dbReference type="NCBI Taxonomy" id="2778365"/>
    <lineage>
        <taxon>Bacteria</taxon>
        <taxon>Bacillati</taxon>
        <taxon>Chloroflexota</taxon>
        <taxon>Ktedonobacteria</taxon>
        <taxon>Ktedonobacterales</taxon>
        <taxon>Ktedonobacteraceae</taxon>
        <taxon>Ktedonobacter</taxon>
    </lineage>
</organism>
<dbReference type="Proteomes" id="UP000654345">
    <property type="component" value="Unassembled WGS sequence"/>
</dbReference>
<keyword evidence="2" id="KW-1185">Reference proteome</keyword>
<dbReference type="EMBL" id="BNJG01000001">
    <property type="protein sequence ID" value="GHO55437.1"/>
    <property type="molecule type" value="Genomic_DNA"/>
</dbReference>
<evidence type="ECO:0000313" key="2">
    <source>
        <dbReference type="Proteomes" id="UP000654345"/>
    </source>
</evidence>
<reference evidence="1 2" key="1">
    <citation type="journal article" date="2021" name="Int. J. Syst. Evol. Microbiol.">
        <title>Reticulibacter mediterranei gen. nov., sp. nov., within the new family Reticulibacteraceae fam. nov., and Ktedonospora formicarum gen. nov., sp. nov., Ktedonobacter robiniae sp. nov., Dictyobacter formicarum sp. nov. and Dictyobacter arantiisoli sp. nov., belonging to the class Ktedonobacteria.</title>
        <authorList>
            <person name="Yabe S."/>
            <person name="Zheng Y."/>
            <person name="Wang C.M."/>
            <person name="Sakai Y."/>
            <person name="Abe K."/>
            <person name="Yokota A."/>
            <person name="Donadio S."/>
            <person name="Cavaletti L."/>
            <person name="Monciardini P."/>
        </authorList>
    </citation>
    <scope>NUCLEOTIDE SEQUENCE [LARGE SCALE GENOMIC DNA]</scope>
    <source>
        <strain evidence="1 2">SOSP1-30</strain>
    </source>
</reference>
<comment type="caution">
    <text evidence="1">The sequence shown here is derived from an EMBL/GenBank/DDBJ whole genome shotgun (WGS) entry which is preliminary data.</text>
</comment>
<dbReference type="RefSeq" id="WP_201372026.1">
    <property type="nucleotide sequence ID" value="NZ_BNJG01000001.1"/>
</dbReference>
<proteinExistence type="predicted"/>
<evidence type="ECO:0000313" key="1">
    <source>
        <dbReference type="EMBL" id="GHO55437.1"/>
    </source>
</evidence>
<accession>A0ABQ3USS7</accession>
<name>A0ABQ3USS7_9CHLR</name>
<protein>
    <submittedName>
        <fullName evidence="1">Uncharacterized protein</fullName>
    </submittedName>
</protein>
<sequence>MPEMNFEIVQAEVPTYAATPMLLFQLRVSNEDAEETIHSIALRCQIQIAVTQRHYSPGAQARLLEVFGEPQRWGETLRSLHWTHVGVVVPQFRGSTLVDLPVPCTYDFDVVGTKYFDALEDGEIPLSFLFSGTIFYSGEQGQLQIGQIPWSKEAFYRLPVSLWRDMMNHYYPNSAWIRMHKDVFDLLYAYKMGHKLLTWDDTLQRLLYTASKEVEP</sequence>